<gene>
    <name evidence="1" type="ORF">AABB24_033696</name>
</gene>
<dbReference type="EMBL" id="JBJKTR010000019">
    <property type="protein sequence ID" value="KAL3333761.1"/>
    <property type="molecule type" value="Genomic_DNA"/>
</dbReference>
<name>A0ABD2RRK4_9SOLN</name>
<accession>A0ABD2RRK4</accession>
<protein>
    <submittedName>
        <fullName evidence="1">Uncharacterized protein</fullName>
    </submittedName>
</protein>
<sequence length="111" mass="13104">FIMPSWNSLRSQIFQQMSNYKLLNLKEMVFDKDMVNLMLIQPMKLVHFEKDNQSIAKWLLIGQFSIVRSNNSQYVSQRSRHPLSFLASQHHILTVSPMPDKQIGKHNGKRY</sequence>
<evidence type="ECO:0000313" key="2">
    <source>
        <dbReference type="Proteomes" id="UP001627284"/>
    </source>
</evidence>
<organism evidence="1 2">
    <name type="scientific">Solanum stoloniferum</name>
    <dbReference type="NCBI Taxonomy" id="62892"/>
    <lineage>
        <taxon>Eukaryota</taxon>
        <taxon>Viridiplantae</taxon>
        <taxon>Streptophyta</taxon>
        <taxon>Embryophyta</taxon>
        <taxon>Tracheophyta</taxon>
        <taxon>Spermatophyta</taxon>
        <taxon>Magnoliopsida</taxon>
        <taxon>eudicotyledons</taxon>
        <taxon>Gunneridae</taxon>
        <taxon>Pentapetalae</taxon>
        <taxon>asterids</taxon>
        <taxon>lamiids</taxon>
        <taxon>Solanales</taxon>
        <taxon>Solanaceae</taxon>
        <taxon>Solanoideae</taxon>
        <taxon>Solaneae</taxon>
        <taxon>Solanum</taxon>
    </lineage>
</organism>
<comment type="caution">
    <text evidence="1">The sequence shown here is derived from an EMBL/GenBank/DDBJ whole genome shotgun (WGS) entry which is preliminary data.</text>
</comment>
<dbReference type="Proteomes" id="UP001627284">
    <property type="component" value="Unassembled WGS sequence"/>
</dbReference>
<keyword evidence="2" id="KW-1185">Reference proteome</keyword>
<feature type="non-terminal residue" evidence="1">
    <location>
        <position position="111"/>
    </location>
</feature>
<dbReference type="AlphaFoldDB" id="A0ABD2RRK4"/>
<evidence type="ECO:0000313" key="1">
    <source>
        <dbReference type="EMBL" id="KAL3333761.1"/>
    </source>
</evidence>
<feature type="non-terminal residue" evidence="1">
    <location>
        <position position="1"/>
    </location>
</feature>
<reference evidence="1 2" key="1">
    <citation type="submission" date="2024-05" db="EMBL/GenBank/DDBJ databases">
        <title>De novo assembly of an allotetraploid wild potato.</title>
        <authorList>
            <person name="Hosaka A.J."/>
        </authorList>
    </citation>
    <scope>NUCLEOTIDE SEQUENCE [LARGE SCALE GENOMIC DNA]</scope>
    <source>
        <tissue evidence="1">Young leaves</tissue>
    </source>
</reference>
<proteinExistence type="predicted"/>